<proteinExistence type="predicted"/>
<reference evidence="1 2" key="1">
    <citation type="submission" date="2017-05" db="EMBL/GenBank/DDBJ databases">
        <title>Vagococcus spp. assemblies.</title>
        <authorList>
            <person name="Gulvik C.A."/>
        </authorList>
    </citation>
    <scope>NUCLEOTIDE SEQUENCE [LARGE SCALE GENOMIC DNA]</scope>
    <source>
        <strain evidence="1 2">NCFB 2497</strain>
    </source>
</reference>
<name>A0A369AV10_9ENTE</name>
<accession>A0A369AV10</accession>
<dbReference type="EMBL" id="NGJX01000014">
    <property type="protein sequence ID" value="RST99625.1"/>
    <property type="molecule type" value="Genomic_DNA"/>
</dbReference>
<organism evidence="1 2">
    <name type="scientific">Vagococcus fluvialis</name>
    <dbReference type="NCBI Taxonomy" id="2738"/>
    <lineage>
        <taxon>Bacteria</taxon>
        <taxon>Bacillati</taxon>
        <taxon>Bacillota</taxon>
        <taxon>Bacilli</taxon>
        <taxon>Lactobacillales</taxon>
        <taxon>Enterococcaceae</taxon>
        <taxon>Vagococcus</taxon>
    </lineage>
</organism>
<keyword evidence="2" id="KW-1185">Reference proteome</keyword>
<dbReference type="Proteomes" id="UP000288197">
    <property type="component" value="Unassembled WGS sequence"/>
</dbReference>
<dbReference type="OrthoDB" id="2199132at2"/>
<dbReference type="RefSeq" id="WP_114290325.1">
    <property type="nucleotide sequence ID" value="NZ_JBMEAJ010000006.1"/>
</dbReference>
<sequence length="252" mass="29333">MNKTKKNLFTLPFLIITMLTQTLISLLPGILFLRDSSRGPSILTYMVIYLLISDFFHLIGKSSYKKGSFISLPVYGVKLIIATILIFLIAKQTAYQFAVILIAYEAFQLLIFSKQFFYIDSILYSLLNAFFKGIVFNQLLTINYPFDYKFDLVKPFIFSFVLILFITILTQGMYSFLKRHGWFLLLAALCLILLYYLLFTQYAAHETALWKIIIFILCNVSAIYFFIKSKDSQKKEVVLNLFALASLFIYYF</sequence>
<evidence type="ECO:0000313" key="1">
    <source>
        <dbReference type="EMBL" id="RST99625.1"/>
    </source>
</evidence>
<comment type="caution">
    <text evidence="1">The sequence shown here is derived from an EMBL/GenBank/DDBJ whole genome shotgun (WGS) entry which is preliminary data.</text>
</comment>
<protein>
    <submittedName>
        <fullName evidence="1">Uncharacterized protein</fullName>
    </submittedName>
</protein>
<evidence type="ECO:0000313" key="2">
    <source>
        <dbReference type="Proteomes" id="UP000288197"/>
    </source>
</evidence>
<dbReference type="AlphaFoldDB" id="A0A369AV10"/>
<gene>
    <name evidence="1" type="ORF">CBF32_11320</name>
</gene>
<dbReference type="GeneID" id="63147256"/>